<dbReference type="GeneID" id="54478547"/>
<sequence>MSHPQNAPTKSPPSPQSLVAAERMTVNTNYNQDRARTMLLLPNTTPGWPQAWMELCGLDRTQPVFERQARQVNELHREWNERGKWQAGTTSGEAHDDCNAVQQVRVPKSEEQNDTESQVRARPQGQVEFEGHGKGERVGTEQVNLVGKDNQANMVEKDDEFALLKGCCERCDGFWDM</sequence>
<evidence type="ECO:0000313" key="1">
    <source>
        <dbReference type="EMBL" id="KAF2480758.1"/>
    </source>
</evidence>
<proteinExistence type="predicted"/>
<name>A0A6A6PL08_9PEZI</name>
<dbReference type="AlphaFoldDB" id="A0A6A6PL08"/>
<accession>A0A6A6PL08</accession>
<dbReference type="Proteomes" id="UP000799767">
    <property type="component" value="Unassembled WGS sequence"/>
</dbReference>
<gene>
    <name evidence="1" type="ORF">BDY17DRAFT_326636</name>
</gene>
<dbReference type="RefSeq" id="XP_033587328.1">
    <property type="nucleotide sequence ID" value="XM_033737545.1"/>
</dbReference>
<evidence type="ECO:0000313" key="2">
    <source>
        <dbReference type="Proteomes" id="UP000799767"/>
    </source>
</evidence>
<keyword evidence="2" id="KW-1185">Reference proteome</keyword>
<organism evidence="1 2">
    <name type="scientific">Neohortaea acidophila</name>
    <dbReference type="NCBI Taxonomy" id="245834"/>
    <lineage>
        <taxon>Eukaryota</taxon>
        <taxon>Fungi</taxon>
        <taxon>Dikarya</taxon>
        <taxon>Ascomycota</taxon>
        <taxon>Pezizomycotina</taxon>
        <taxon>Dothideomycetes</taxon>
        <taxon>Dothideomycetidae</taxon>
        <taxon>Mycosphaerellales</taxon>
        <taxon>Teratosphaeriaceae</taxon>
        <taxon>Neohortaea</taxon>
    </lineage>
</organism>
<reference evidence="1" key="1">
    <citation type="journal article" date="2020" name="Stud. Mycol.">
        <title>101 Dothideomycetes genomes: a test case for predicting lifestyles and emergence of pathogens.</title>
        <authorList>
            <person name="Haridas S."/>
            <person name="Albert R."/>
            <person name="Binder M."/>
            <person name="Bloem J."/>
            <person name="Labutti K."/>
            <person name="Salamov A."/>
            <person name="Andreopoulos B."/>
            <person name="Baker S."/>
            <person name="Barry K."/>
            <person name="Bills G."/>
            <person name="Bluhm B."/>
            <person name="Cannon C."/>
            <person name="Castanera R."/>
            <person name="Culley D."/>
            <person name="Daum C."/>
            <person name="Ezra D."/>
            <person name="Gonzalez J."/>
            <person name="Henrissat B."/>
            <person name="Kuo A."/>
            <person name="Liang C."/>
            <person name="Lipzen A."/>
            <person name="Lutzoni F."/>
            <person name="Magnuson J."/>
            <person name="Mondo S."/>
            <person name="Nolan M."/>
            <person name="Ohm R."/>
            <person name="Pangilinan J."/>
            <person name="Park H.-J."/>
            <person name="Ramirez L."/>
            <person name="Alfaro M."/>
            <person name="Sun H."/>
            <person name="Tritt A."/>
            <person name="Yoshinaga Y."/>
            <person name="Zwiers L.-H."/>
            <person name="Turgeon B."/>
            <person name="Goodwin S."/>
            <person name="Spatafora J."/>
            <person name="Crous P."/>
            <person name="Grigoriev I."/>
        </authorList>
    </citation>
    <scope>NUCLEOTIDE SEQUENCE</scope>
    <source>
        <strain evidence="1">CBS 113389</strain>
    </source>
</reference>
<protein>
    <submittedName>
        <fullName evidence="1">Uncharacterized protein</fullName>
    </submittedName>
</protein>
<dbReference type="EMBL" id="MU001639">
    <property type="protein sequence ID" value="KAF2480758.1"/>
    <property type="molecule type" value="Genomic_DNA"/>
</dbReference>